<dbReference type="UniPathway" id="UPA00056">
    <property type="reaction ID" value="UER00097"/>
</dbReference>
<feature type="binding site" evidence="6">
    <location>
        <position position="124"/>
    </location>
    <ligand>
        <name>isopentenyl diphosphate</name>
        <dbReference type="ChEBI" id="CHEBI:128769"/>
    </ligand>
</feature>
<comment type="caution">
    <text evidence="9">The sequence shown here is derived from an EMBL/GenBank/DDBJ whole genome shotgun (WGS) entry which is preliminary data.</text>
</comment>
<keyword evidence="9" id="KW-0687">Ribonucleoprotein</keyword>
<evidence type="ECO:0000256" key="6">
    <source>
        <dbReference type="HAMAP-Rule" id="MF_00191"/>
    </source>
</evidence>
<dbReference type="Pfam" id="PF00575">
    <property type="entry name" value="S1"/>
    <property type="match status" value="4"/>
</dbReference>
<feature type="active site" description="Proton donor" evidence="6">
    <location>
        <position position="126"/>
    </location>
</feature>
<evidence type="ECO:0000256" key="4">
    <source>
        <dbReference type="ARBA" id="ARBA00023014"/>
    </source>
</evidence>
<dbReference type="InterPro" id="IPR003451">
    <property type="entry name" value="LytB/IspH"/>
</dbReference>
<feature type="binding site" evidence="6">
    <location>
        <position position="221"/>
    </location>
    <ligand>
        <name>(2E)-4-hydroxy-3-methylbut-2-enyl diphosphate</name>
        <dbReference type="ChEBI" id="CHEBI:128753"/>
    </ligand>
</feature>
<feature type="binding site" evidence="6">
    <location>
        <position position="263"/>
    </location>
    <ligand>
        <name>dimethylallyl diphosphate</name>
        <dbReference type="ChEBI" id="CHEBI:57623"/>
    </ligand>
</feature>
<feature type="binding site" evidence="6">
    <location>
        <position position="124"/>
    </location>
    <ligand>
        <name>(2E)-4-hydroxy-3-methylbut-2-enyl diphosphate</name>
        <dbReference type="ChEBI" id="CHEBI:128753"/>
    </ligand>
</feature>
<evidence type="ECO:0000256" key="2">
    <source>
        <dbReference type="ARBA" id="ARBA00022723"/>
    </source>
</evidence>
<feature type="binding site" evidence="6">
    <location>
        <position position="263"/>
    </location>
    <ligand>
        <name>isopentenyl diphosphate</name>
        <dbReference type="ChEBI" id="CHEBI:128769"/>
    </ligand>
</feature>
<dbReference type="InterPro" id="IPR035104">
    <property type="entry name" value="Ribosomal_protein_S1-like"/>
</dbReference>
<keyword evidence="2 6" id="KW-0479">Metal-binding</keyword>
<dbReference type="EMBL" id="VULN01000014">
    <property type="protein sequence ID" value="MSS82820.1"/>
    <property type="molecule type" value="Genomic_DNA"/>
</dbReference>
<feature type="binding site" evidence="6">
    <location>
        <position position="74"/>
    </location>
    <ligand>
        <name>(2E)-4-hydroxy-3-methylbut-2-enyl diphosphate</name>
        <dbReference type="ChEBI" id="CHEBI:128753"/>
    </ligand>
</feature>
<dbReference type="CDD" id="cd05688">
    <property type="entry name" value="S1_RPS1_repeat_ec3"/>
    <property type="match status" value="1"/>
</dbReference>
<comment type="pathway">
    <text evidence="6">Isoprenoid biosynthesis; isopentenyl diphosphate biosynthesis via DXP pathway; isopentenyl diphosphate from 1-deoxy-D-xylulose 5-phosphate: step 6/6.</text>
</comment>
<feature type="compositionally biased region" description="Basic and acidic residues" evidence="7">
    <location>
        <begin position="670"/>
        <end position="682"/>
    </location>
</feature>
<evidence type="ECO:0000256" key="7">
    <source>
        <dbReference type="SAM" id="MobiDB-lite"/>
    </source>
</evidence>
<evidence type="ECO:0000256" key="3">
    <source>
        <dbReference type="ARBA" id="ARBA00023004"/>
    </source>
</evidence>
<keyword evidence="4 6" id="KW-0411">Iron-sulfur</keyword>
<dbReference type="Gene3D" id="3.40.50.11270">
    <property type="match status" value="1"/>
</dbReference>
<comment type="catalytic activity">
    <reaction evidence="6">
        <text>isopentenyl diphosphate + 2 oxidized [2Fe-2S]-[ferredoxin] + H2O = (2E)-4-hydroxy-3-methylbut-2-enyl diphosphate + 2 reduced [2Fe-2S]-[ferredoxin] + 2 H(+)</text>
        <dbReference type="Rhea" id="RHEA:24488"/>
        <dbReference type="Rhea" id="RHEA-COMP:10000"/>
        <dbReference type="Rhea" id="RHEA-COMP:10001"/>
        <dbReference type="ChEBI" id="CHEBI:15377"/>
        <dbReference type="ChEBI" id="CHEBI:15378"/>
        <dbReference type="ChEBI" id="CHEBI:33737"/>
        <dbReference type="ChEBI" id="CHEBI:33738"/>
        <dbReference type="ChEBI" id="CHEBI:128753"/>
        <dbReference type="ChEBI" id="CHEBI:128769"/>
        <dbReference type="EC" id="1.17.7.4"/>
    </reaction>
</comment>
<dbReference type="CDD" id="cd04465">
    <property type="entry name" value="S1_RPS1_repeat_ec2_hs2"/>
    <property type="match status" value="1"/>
</dbReference>
<dbReference type="Gene3D" id="3.40.1010.20">
    <property type="entry name" value="4-hydroxy-3-methylbut-2-enyl diphosphate reductase, catalytic domain"/>
    <property type="match status" value="2"/>
</dbReference>
<feature type="binding site" evidence="6">
    <location>
        <position position="41"/>
    </location>
    <ligand>
        <name>isopentenyl diphosphate</name>
        <dbReference type="ChEBI" id="CHEBI:128769"/>
    </ligand>
</feature>
<dbReference type="RefSeq" id="WP_022488338.1">
    <property type="nucleotide sequence ID" value="NZ_CALEXD010000017.1"/>
</dbReference>
<dbReference type="HAMAP" id="MF_00191">
    <property type="entry name" value="IspH"/>
    <property type="match status" value="1"/>
</dbReference>
<dbReference type="NCBIfam" id="TIGR00216">
    <property type="entry name" value="ispH_lytB"/>
    <property type="match status" value="1"/>
</dbReference>
<feature type="binding site" evidence="6">
    <location>
        <position position="162"/>
    </location>
    <ligand>
        <name>(2E)-4-hydroxy-3-methylbut-2-enyl diphosphate</name>
        <dbReference type="ChEBI" id="CHEBI:128753"/>
    </ligand>
</feature>
<keyword evidence="1 6" id="KW-0004">4Fe-4S</keyword>
<proteinExistence type="inferred from homology"/>
<dbReference type="GO" id="GO:0003676">
    <property type="term" value="F:nucleic acid binding"/>
    <property type="evidence" value="ECO:0007669"/>
    <property type="project" value="InterPro"/>
</dbReference>
<dbReference type="GO" id="GO:0051539">
    <property type="term" value="F:4 iron, 4 sulfur cluster binding"/>
    <property type="evidence" value="ECO:0007669"/>
    <property type="project" value="UniProtKB-UniRule"/>
</dbReference>
<dbReference type="Pfam" id="PF02401">
    <property type="entry name" value="LYTB"/>
    <property type="match status" value="1"/>
</dbReference>
<feature type="binding site" evidence="6">
    <location>
        <position position="124"/>
    </location>
    <ligand>
        <name>dimethylallyl diphosphate</name>
        <dbReference type="ChEBI" id="CHEBI:57623"/>
    </ligand>
</feature>
<dbReference type="GO" id="GO:0016114">
    <property type="term" value="P:terpenoid biosynthetic process"/>
    <property type="evidence" value="ECO:0007669"/>
    <property type="project" value="UniProtKB-UniRule"/>
</dbReference>
<dbReference type="PANTHER" id="PTHR30426:SF0">
    <property type="entry name" value="4-HYDROXY-3-METHYLBUT-2-ENYL DIPHOSPHATE REDUCTASE"/>
    <property type="match status" value="1"/>
</dbReference>
<dbReference type="CDD" id="cd13944">
    <property type="entry name" value="lytB_ispH"/>
    <property type="match status" value="1"/>
</dbReference>
<dbReference type="GO" id="GO:0005840">
    <property type="term" value="C:ribosome"/>
    <property type="evidence" value="ECO:0007669"/>
    <property type="project" value="UniProtKB-KW"/>
</dbReference>
<feature type="binding site" evidence="6">
    <location>
        <position position="12"/>
    </location>
    <ligand>
        <name>[4Fe-4S] cluster</name>
        <dbReference type="ChEBI" id="CHEBI:49883"/>
    </ligand>
</feature>
<dbReference type="GO" id="GO:0019288">
    <property type="term" value="P:isopentenyl diphosphate biosynthetic process, methylerythritol 4-phosphate pathway"/>
    <property type="evidence" value="ECO:0007669"/>
    <property type="project" value="UniProtKB-UniRule"/>
</dbReference>
<dbReference type="InterPro" id="IPR003029">
    <property type="entry name" value="S1_domain"/>
</dbReference>
<feature type="domain" description="S1 motif" evidence="8">
    <location>
        <begin position="294"/>
        <end position="364"/>
    </location>
</feature>
<feature type="binding site" evidence="6">
    <location>
        <position position="191"/>
    </location>
    <ligand>
        <name>[4Fe-4S] cluster</name>
        <dbReference type="ChEBI" id="CHEBI:49883"/>
    </ligand>
</feature>
<feature type="domain" description="S1 motif" evidence="8">
    <location>
        <begin position="487"/>
        <end position="556"/>
    </location>
</feature>
<protein>
    <recommendedName>
        <fullName evidence="6">4-hydroxy-3-methylbut-2-enyl diphosphate reductase</fullName>
        <shortName evidence="6">HMBPP reductase</shortName>
        <ecNumber evidence="6">1.17.7.4</ecNumber>
    </recommendedName>
</protein>
<comment type="catalytic activity">
    <reaction evidence="6">
        <text>dimethylallyl diphosphate + 2 oxidized [2Fe-2S]-[ferredoxin] + H2O = (2E)-4-hydroxy-3-methylbut-2-enyl diphosphate + 2 reduced [2Fe-2S]-[ferredoxin] + 2 H(+)</text>
        <dbReference type="Rhea" id="RHEA:24825"/>
        <dbReference type="Rhea" id="RHEA-COMP:10000"/>
        <dbReference type="Rhea" id="RHEA-COMP:10001"/>
        <dbReference type="ChEBI" id="CHEBI:15377"/>
        <dbReference type="ChEBI" id="CHEBI:15378"/>
        <dbReference type="ChEBI" id="CHEBI:33737"/>
        <dbReference type="ChEBI" id="CHEBI:33738"/>
        <dbReference type="ChEBI" id="CHEBI:57623"/>
        <dbReference type="ChEBI" id="CHEBI:128753"/>
        <dbReference type="EC" id="1.17.7.4"/>
    </reaction>
</comment>
<comment type="caution">
    <text evidence="6">Lacks conserved residue(s) required for the propagation of feature annotation.</text>
</comment>
<dbReference type="GO" id="GO:0051745">
    <property type="term" value="F:4-hydroxy-3-methylbut-2-enyl diphosphate reductase activity"/>
    <property type="evidence" value="ECO:0007669"/>
    <property type="project" value="UniProtKB-UniRule"/>
</dbReference>
<feature type="domain" description="S1 motif" evidence="8">
    <location>
        <begin position="380"/>
        <end position="448"/>
    </location>
</feature>
<feature type="binding site" evidence="6">
    <location>
        <position position="221"/>
    </location>
    <ligand>
        <name>isopentenyl diphosphate</name>
        <dbReference type="ChEBI" id="CHEBI:128769"/>
    </ligand>
</feature>
<feature type="binding site" evidence="6">
    <location>
        <position position="74"/>
    </location>
    <ligand>
        <name>isopentenyl diphosphate</name>
        <dbReference type="ChEBI" id="CHEBI:128769"/>
    </ligand>
</feature>
<feature type="binding site" evidence="6">
    <location>
        <position position="219"/>
    </location>
    <ligand>
        <name>dimethylallyl diphosphate</name>
        <dbReference type="ChEBI" id="CHEBI:57623"/>
    </ligand>
</feature>
<dbReference type="InterPro" id="IPR012340">
    <property type="entry name" value="NA-bd_OB-fold"/>
</dbReference>
<comment type="function">
    <text evidence="6">Catalyzes the conversion of 1-hydroxy-2-methyl-2-(E)-butenyl 4-diphosphate (HMBPP) into a mixture of isopentenyl diphosphate (IPP) and dimethylallyl diphosphate (DMAPP). Acts in the terminal step of the DOXP/MEP pathway for isoprenoid precursor biosynthesis.</text>
</comment>
<dbReference type="UniPathway" id="UPA00059">
    <property type="reaction ID" value="UER00105"/>
</dbReference>
<dbReference type="SMART" id="SM00316">
    <property type="entry name" value="S1"/>
    <property type="match status" value="4"/>
</dbReference>
<feature type="binding site" evidence="6">
    <location>
        <position position="41"/>
    </location>
    <ligand>
        <name>dimethylallyl diphosphate</name>
        <dbReference type="ChEBI" id="CHEBI:57623"/>
    </ligand>
</feature>
<dbReference type="FunFam" id="2.40.50.140:FF:000103">
    <property type="entry name" value="protein RRP5 homolog"/>
    <property type="match status" value="2"/>
</dbReference>
<keyword evidence="3 6" id="KW-0408">Iron</keyword>
<dbReference type="PRINTS" id="PR00681">
    <property type="entry name" value="RIBOSOMALS1"/>
</dbReference>
<dbReference type="PANTHER" id="PTHR30426">
    <property type="entry name" value="4-HYDROXY-3-METHYLBUT-2-ENYL DIPHOSPHATE REDUCTASE"/>
    <property type="match status" value="1"/>
</dbReference>
<dbReference type="EC" id="1.17.7.4" evidence="6"/>
<feature type="binding site" evidence="6">
    <location>
        <position position="219"/>
    </location>
    <ligand>
        <name>isopentenyl diphosphate</name>
        <dbReference type="ChEBI" id="CHEBI:128769"/>
    </ligand>
</feature>
<reference evidence="9 10" key="1">
    <citation type="submission" date="2019-08" db="EMBL/GenBank/DDBJ databases">
        <title>In-depth cultivation of the pig gut microbiome towards novel bacterial diversity and tailored functional studies.</title>
        <authorList>
            <person name="Wylensek D."/>
            <person name="Hitch T.C.A."/>
            <person name="Clavel T."/>
        </authorList>
    </citation>
    <scope>NUCLEOTIDE SEQUENCE [LARGE SCALE GENOMIC DNA]</scope>
    <source>
        <strain evidence="9 10">WCA-389-WT-5B</strain>
    </source>
</reference>
<dbReference type="OrthoDB" id="9804077at2"/>
<keyword evidence="9" id="KW-0689">Ribosomal protein</keyword>
<accession>A0A6N7VPB7</accession>
<gene>
    <name evidence="6" type="primary">ispH</name>
    <name evidence="9" type="ORF">FX155_09470</name>
</gene>
<dbReference type="PROSITE" id="PS50126">
    <property type="entry name" value="S1"/>
    <property type="match status" value="4"/>
</dbReference>
<feature type="region of interest" description="Disordered" evidence="7">
    <location>
        <begin position="662"/>
        <end position="682"/>
    </location>
</feature>
<dbReference type="Gene3D" id="2.40.50.140">
    <property type="entry name" value="Nucleic acid-binding proteins"/>
    <property type="match status" value="4"/>
</dbReference>
<sequence length="682" mass="75339">MKIYVADPCGFCYGVKRAIHVAELQAKGYNDSIATLGELVHNPRVVEKLKQQGVECKEKLAQFAAGDTVIFRSHGVGPALYEEARQRELKVIDATCPHVRKAQKTAAELADEGRFVIIIGEKRHPEVQSIKAWAGSDSVIIETPDDLGSLPEKDKFGVVSQTTFEAEKFNLLLRMAQEKRPGDYKVVRTICTATAERQAAARQLAGKTDAFFVFGGKNSANTRHLWELAREINPRSYLLQDASEITGPMLAGAQKIGITAGASTPQEIIEEAIGTMETMESLLGEQECMKLHIGMIVEATVVEVTDDEVVVDFGYQSEGSVAFDQWTLGGTKDTVAPTVKPGDKVTLKVIASENQDGLVVLSKIKAEADQAWLKLPEELADKKTVQVKGLRAVKGGLTVSYDGLTGFIPASHLDLKHVDDVKEYEGKDLEVSLLEINPEKKRLVFSRRNVLREERAAKNAAYKEERAKREEERKEALEKAFQTFHEGETVEGTIKSIVDFGMFVEIAPMVQGLVHISEVSWDRSVKPADLYKVGEKINVYIKGLDEEKGRISLSIKALQEDPWVAAAKEFHVGDVVTGTVVRFLPFGAIVKLNDKNEGMIHISEIAEQRIEKPEDVLEIGQEVKVKVLRVDTEHKKIALSITKAKEDAEKAEMRQYLGKKSTLSQGLGEKLAEAEAEAEAHK</sequence>
<keyword evidence="6 9" id="KW-0560">Oxidoreductase</keyword>
<dbReference type="NCBIfam" id="NF000907">
    <property type="entry name" value="PRK00087.1"/>
    <property type="match status" value="1"/>
</dbReference>
<comment type="cofactor">
    <cofactor evidence="6">
        <name>[4Fe-4S] cluster</name>
        <dbReference type="ChEBI" id="CHEBI:49883"/>
    </cofactor>
    <text evidence="6">Binds 1 [4Fe-4S] cluster per subunit.</text>
</comment>
<name>A0A6N7VPB7_ACIFE</name>
<evidence type="ECO:0000256" key="1">
    <source>
        <dbReference type="ARBA" id="ARBA00022485"/>
    </source>
</evidence>
<dbReference type="SUPFAM" id="SSF50249">
    <property type="entry name" value="Nucleic acid-binding proteins"/>
    <property type="match status" value="4"/>
</dbReference>
<dbReference type="GO" id="GO:0046872">
    <property type="term" value="F:metal ion binding"/>
    <property type="evidence" value="ECO:0007669"/>
    <property type="project" value="UniProtKB-KW"/>
</dbReference>
<keyword evidence="6" id="KW-0414">Isoprene biosynthesis</keyword>
<comment type="similarity">
    <text evidence="6">Belongs to the IspH family.</text>
</comment>
<feature type="binding site" evidence="6">
    <location>
        <position position="41"/>
    </location>
    <ligand>
        <name>(2E)-4-hydroxy-3-methylbut-2-enyl diphosphate</name>
        <dbReference type="ChEBI" id="CHEBI:128753"/>
    </ligand>
</feature>
<organism evidence="9 10">
    <name type="scientific">Acidaminococcus fermentans</name>
    <dbReference type="NCBI Taxonomy" id="905"/>
    <lineage>
        <taxon>Bacteria</taxon>
        <taxon>Bacillati</taxon>
        <taxon>Bacillota</taxon>
        <taxon>Negativicutes</taxon>
        <taxon>Acidaminococcales</taxon>
        <taxon>Acidaminococcaceae</taxon>
        <taxon>Acidaminococcus</taxon>
    </lineage>
</organism>
<feature type="binding site" evidence="6">
    <location>
        <position position="96"/>
    </location>
    <ligand>
        <name>[4Fe-4S] cluster</name>
        <dbReference type="ChEBI" id="CHEBI:49883"/>
    </ligand>
</feature>
<evidence type="ECO:0000259" key="8">
    <source>
        <dbReference type="PROSITE" id="PS50126"/>
    </source>
</evidence>
<comment type="function">
    <text evidence="5">Binds mRNA; thus facilitating recognition of the initiation point. It is needed to translate mRNA with a short Shine-Dalgarno (SD) purine-rich sequence.</text>
</comment>
<feature type="binding site" evidence="6">
    <location>
        <position position="74"/>
    </location>
    <ligand>
        <name>dimethylallyl diphosphate</name>
        <dbReference type="ChEBI" id="CHEBI:57623"/>
    </ligand>
</feature>
<dbReference type="GO" id="GO:0050992">
    <property type="term" value="P:dimethylallyl diphosphate biosynthetic process"/>
    <property type="evidence" value="ECO:0007669"/>
    <property type="project" value="UniProtKB-UniRule"/>
</dbReference>
<dbReference type="AlphaFoldDB" id="A0A6N7VPB7"/>
<dbReference type="Proteomes" id="UP000441455">
    <property type="component" value="Unassembled WGS sequence"/>
</dbReference>
<comment type="pathway">
    <text evidence="6">Isoprenoid biosynthesis; dimethylallyl diphosphate biosynthesis; dimethylallyl diphosphate from (2E)-4-hydroxy-3-methylbutenyl diphosphate: step 1/1.</text>
</comment>
<evidence type="ECO:0000313" key="9">
    <source>
        <dbReference type="EMBL" id="MSS82820.1"/>
    </source>
</evidence>
<evidence type="ECO:0000313" key="10">
    <source>
        <dbReference type="Proteomes" id="UP000441455"/>
    </source>
</evidence>
<feature type="binding site" evidence="6">
    <location>
        <position position="221"/>
    </location>
    <ligand>
        <name>dimethylallyl diphosphate</name>
        <dbReference type="ChEBI" id="CHEBI:57623"/>
    </ligand>
</feature>
<feature type="domain" description="S1 motif" evidence="8">
    <location>
        <begin position="573"/>
        <end position="642"/>
    </location>
</feature>
<evidence type="ECO:0000256" key="5">
    <source>
        <dbReference type="ARBA" id="ARBA00025604"/>
    </source>
</evidence>
<feature type="binding site" evidence="6">
    <location>
        <position position="263"/>
    </location>
    <ligand>
        <name>(2E)-4-hydroxy-3-methylbut-2-enyl diphosphate</name>
        <dbReference type="ChEBI" id="CHEBI:128753"/>
    </ligand>
</feature>
<feature type="binding site" evidence="6">
    <location>
        <position position="219"/>
    </location>
    <ligand>
        <name>(2E)-4-hydroxy-3-methylbut-2-enyl diphosphate</name>
        <dbReference type="ChEBI" id="CHEBI:128753"/>
    </ligand>
</feature>